<dbReference type="RefSeq" id="WP_026991237.1">
    <property type="nucleotide sequence ID" value="NZ_AUGP01000028.1"/>
</dbReference>
<proteinExistence type="predicted"/>
<name>A0A0A2MIS0_9FLAO</name>
<keyword evidence="3" id="KW-1185">Reference proteome</keyword>
<dbReference type="STRING" id="1121898.GCA_000422725_03257"/>
<organism evidence="2 3">
    <name type="scientific">Flavobacterium subsaxonicum WB 4.1-42 = DSM 21790</name>
    <dbReference type="NCBI Taxonomy" id="1121898"/>
    <lineage>
        <taxon>Bacteria</taxon>
        <taxon>Pseudomonadati</taxon>
        <taxon>Bacteroidota</taxon>
        <taxon>Flavobacteriia</taxon>
        <taxon>Flavobacteriales</taxon>
        <taxon>Flavobacteriaceae</taxon>
        <taxon>Flavobacterium</taxon>
    </lineage>
</organism>
<dbReference type="Proteomes" id="UP000030111">
    <property type="component" value="Unassembled WGS sequence"/>
</dbReference>
<comment type="caution">
    <text evidence="2">The sequence shown here is derived from an EMBL/GenBank/DDBJ whole genome shotgun (WGS) entry which is preliminary data.</text>
</comment>
<sequence length="174" mass="19969">MDNYFNFFYLLAAGLLLILLATYNYRRFYKTKIIASFFADTEKHIFLLAKTGKYTVEVIGAELVNKISITVINLRDNKKADIYQALLRHRGIKNSKITEDYCYFIANQAGDYSISINNRKTASPHLSFIIKEYTSTFSFIAMLLCAILGAMALLITIFFALSYFRVIPKMTANF</sequence>
<evidence type="ECO:0000256" key="1">
    <source>
        <dbReference type="SAM" id="Phobius"/>
    </source>
</evidence>
<protein>
    <submittedName>
        <fullName evidence="2">Uncharacterized protein</fullName>
    </submittedName>
</protein>
<dbReference type="AlphaFoldDB" id="A0A0A2MIS0"/>
<feature type="transmembrane region" description="Helical" evidence="1">
    <location>
        <begin position="6"/>
        <end position="25"/>
    </location>
</feature>
<gene>
    <name evidence="2" type="ORF">Q766_14805</name>
</gene>
<feature type="transmembrane region" description="Helical" evidence="1">
    <location>
        <begin position="139"/>
        <end position="164"/>
    </location>
</feature>
<reference evidence="2 3" key="1">
    <citation type="submission" date="2013-09" db="EMBL/GenBank/DDBJ databases">
        <authorList>
            <person name="Zeng Z."/>
            <person name="Chen C."/>
        </authorList>
    </citation>
    <scope>NUCLEOTIDE SEQUENCE [LARGE SCALE GENOMIC DNA]</scope>
    <source>
        <strain evidence="2 3">WB 4.1-42</strain>
    </source>
</reference>
<accession>A0A0A2MIS0</accession>
<evidence type="ECO:0000313" key="3">
    <source>
        <dbReference type="Proteomes" id="UP000030111"/>
    </source>
</evidence>
<keyword evidence="1" id="KW-0812">Transmembrane</keyword>
<keyword evidence="1" id="KW-0472">Membrane</keyword>
<dbReference type="EMBL" id="JRLY01000012">
    <property type="protein sequence ID" value="KGO92154.1"/>
    <property type="molecule type" value="Genomic_DNA"/>
</dbReference>
<keyword evidence="1" id="KW-1133">Transmembrane helix</keyword>
<evidence type="ECO:0000313" key="2">
    <source>
        <dbReference type="EMBL" id="KGO92154.1"/>
    </source>
</evidence>